<keyword evidence="2" id="KW-1185">Reference proteome</keyword>
<dbReference type="Proteomes" id="UP000267821">
    <property type="component" value="Unassembled WGS sequence"/>
</dbReference>
<dbReference type="AlphaFoldDB" id="A0A3N4LMB3"/>
<reference evidence="1 2" key="1">
    <citation type="journal article" date="2018" name="Nat. Ecol. Evol.">
        <title>Pezizomycetes genomes reveal the molecular basis of ectomycorrhizal truffle lifestyle.</title>
        <authorList>
            <person name="Murat C."/>
            <person name="Payen T."/>
            <person name="Noel B."/>
            <person name="Kuo A."/>
            <person name="Morin E."/>
            <person name="Chen J."/>
            <person name="Kohler A."/>
            <person name="Krizsan K."/>
            <person name="Balestrini R."/>
            <person name="Da Silva C."/>
            <person name="Montanini B."/>
            <person name="Hainaut M."/>
            <person name="Levati E."/>
            <person name="Barry K.W."/>
            <person name="Belfiori B."/>
            <person name="Cichocki N."/>
            <person name="Clum A."/>
            <person name="Dockter R.B."/>
            <person name="Fauchery L."/>
            <person name="Guy J."/>
            <person name="Iotti M."/>
            <person name="Le Tacon F."/>
            <person name="Lindquist E.A."/>
            <person name="Lipzen A."/>
            <person name="Malagnac F."/>
            <person name="Mello A."/>
            <person name="Molinier V."/>
            <person name="Miyauchi S."/>
            <person name="Poulain J."/>
            <person name="Riccioni C."/>
            <person name="Rubini A."/>
            <person name="Sitrit Y."/>
            <person name="Splivallo R."/>
            <person name="Traeger S."/>
            <person name="Wang M."/>
            <person name="Zifcakova L."/>
            <person name="Wipf D."/>
            <person name="Zambonelli A."/>
            <person name="Paolocci F."/>
            <person name="Nowrousian M."/>
            <person name="Ottonello S."/>
            <person name="Baldrian P."/>
            <person name="Spatafora J.W."/>
            <person name="Henrissat B."/>
            <person name="Nagy L.G."/>
            <person name="Aury J.M."/>
            <person name="Wincker P."/>
            <person name="Grigoriev I.V."/>
            <person name="Bonfante P."/>
            <person name="Martin F.M."/>
        </authorList>
    </citation>
    <scope>NUCLEOTIDE SEQUENCE [LARGE SCALE GENOMIC DNA]</scope>
    <source>
        <strain evidence="1 2">ATCC MYA-4762</strain>
    </source>
</reference>
<gene>
    <name evidence="1" type="ORF">L211DRAFT_665236</name>
</gene>
<sequence length="190" mass="21872">MSVKISISRVSTSQYKSIMNYLGLLRVSVEFEVPPVNRTFEEFNWGPEKEDAQMDKCLAWLRTHFTLPENMQFHPVANNTSFLNYTVGEGTSKYFLKGTTDFIVLPTRYIRDFNSHGGMQLAIELNKEIKEADCRQADQPDFEQLQQGLTLATTQLAKLRNMPVFNMAARLDTRQQNMEARSYILSNVTD</sequence>
<evidence type="ECO:0000313" key="1">
    <source>
        <dbReference type="EMBL" id="RPB19075.1"/>
    </source>
</evidence>
<organism evidence="1 2">
    <name type="scientific">Terfezia boudieri ATCC MYA-4762</name>
    <dbReference type="NCBI Taxonomy" id="1051890"/>
    <lineage>
        <taxon>Eukaryota</taxon>
        <taxon>Fungi</taxon>
        <taxon>Dikarya</taxon>
        <taxon>Ascomycota</taxon>
        <taxon>Pezizomycotina</taxon>
        <taxon>Pezizomycetes</taxon>
        <taxon>Pezizales</taxon>
        <taxon>Pezizaceae</taxon>
        <taxon>Terfezia</taxon>
    </lineage>
</organism>
<accession>A0A3N4LMB3</accession>
<dbReference type="InParanoid" id="A0A3N4LMB3"/>
<evidence type="ECO:0000313" key="2">
    <source>
        <dbReference type="Proteomes" id="UP000267821"/>
    </source>
</evidence>
<proteinExistence type="predicted"/>
<dbReference type="EMBL" id="ML121598">
    <property type="protein sequence ID" value="RPB19075.1"/>
    <property type="molecule type" value="Genomic_DNA"/>
</dbReference>
<protein>
    <submittedName>
        <fullName evidence="1">Uncharacterized protein</fullName>
    </submittedName>
</protein>
<dbReference type="OrthoDB" id="2435285at2759"/>
<name>A0A3N4LMB3_9PEZI</name>